<dbReference type="RefSeq" id="WP_008042266.1">
    <property type="nucleotide sequence ID" value="NZ_CH724149.1"/>
</dbReference>
<dbReference type="Gene3D" id="1.20.5.100">
    <property type="entry name" value="Cytochrome c1, transmembrane anchor, C-terminal"/>
    <property type="match status" value="1"/>
</dbReference>
<dbReference type="InterPro" id="IPR050396">
    <property type="entry name" value="Glycosyltr_51/Transpeptidase"/>
</dbReference>
<dbReference type="InterPro" id="IPR001264">
    <property type="entry name" value="Glyco_trans_51"/>
</dbReference>
<reference evidence="30 31" key="1">
    <citation type="submission" date="2006-02" db="EMBL/GenBank/DDBJ databases">
        <authorList>
            <person name="Pinhassi J."/>
            <person name="Pedros-Alio C."/>
            <person name="Ferriera S."/>
            <person name="Johnson J."/>
            <person name="Kravitz S."/>
            <person name="Halpern A."/>
            <person name="Remington K."/>
            <person name="Beeson K."/>
            <person name="Tran B."/>
            <person name="Rogers Y.-H."/>
            <person name="Friedman R."/>
            <person name="Venter J.C."/>
        </authorList>
    </citation>
    <scope>NUCLEOTIDE SEQUENCE [LARGE SCALE GENOMIC DNA]</scope>
    <source>
        <strain evidence="30 31">MED297</strain>
    </source>
</reference>
<dbReference type="GO" id="GO:0030288">
    <property type="term" value="C:outer membrane-bounded periplasmic space"/>
    <property type="evidence" value="ECO:0007669"/>
    <property type="project" value="TreeGrafter"/>
</dbReference>
<keyword evidence="13 23" id="KW-0133">Cell shape</keyword>
<evidence type="ECO:0000256" key="11">
    <source>
        <dbReference type="ARBA" id="ARBA00022679"/>
    </source>
</evidence>
<comment type="caution">
    <text evidence="30">The sequence shown here is derived from an EMBL/GenBank/DDBJ whole genome shotgun (WGS) entry which is preliminary data.</text>
</comment>
<feature type="compositionally biased region" description="Basic residues" evidence="25">
    <location>
        <begin position="1"/>
        <end position="13"/>
    </location>
</feature>
<keyword evidence="31" id="KW-1185">Reference proteome</keyword>
<dbReference type="STRING" id="314283.MED297_12552"/>
<dbReference type="Gene3D" id="1.10.3810.10">
    <property type="entry name" value="Biosynthetic peptidoglycan transglycosylase-like"/>
    <property type="match status" value="1"/>
</dbReference>
<organism evidence="30 31">
    <name type="scientific">Reinekea blandensis MED297</name>
    <dbReference type="NCBI Taxonomy" id="314283"/>
    <lineage>
        <taxon>Bacteria</taxon>
        <taxon>Pseudomonadati</taxon>
        <taxon>Pseudomonadota</taxon>
        <taxon>Gammaproteobacteria</taxon>
        <taxon>Oceanospirillales</taxon>
        <taxon>Saccharospirillaceae</taxon>
        <taxon>Reinekea</taxon>
    </lineage>
</organism>
<evidence type="ECO:0000256" key="18">
    <source>
        <dbReference type="ARBA" id="ARBA00023316"/>
    </source>
</evidence>
<evidence type="ECO:0000259" key="29">
    <source>
        <dbReference type="Pfam" id="PF14814"/>
    </source>
</evidence>
<evidence type="ECO:0000256" key="20">
    <source>
        <dbReference type="ARBA" id="ARBA00034000"/>
    </source>
</evidence>
<dbReference type="PANTHER" id="PTHR32282:SF11">
    <property type="entry name" value="PENICILLIN-BINDING PROTEIN 1B"/>
    <property type="match status" value="1"/>
</dbReference>
<dbReference type="NCBIfam" id="TIGR02071">
    <property type="entry name" value="PBP_1b"/>
    <property type="match status" value="1"/>
</dbReference>
<dbReference type="Gene3D" id="3.40.710.10">
    <property type="entry name" value="DD-peptidase/beta-lactamase superfamily"/>
    <property type="match status" value="1"/>
</dbReference>
<evidence type="ECO:0000256" key="14">
    <source>
        <dbReference type="ARBA" id="ARBA00022984"/>
    </source>
</evidence>
<dbReference type="AlphaFoldDB" id="A4BE82"/>
<keyword evidence="17" id="KW-0511">Multifunctional enzyme</keyword>
<keyword evidence="7" id="KW-1003">Cell membrane</keyword>
<dbReference type="InterPro" id="IPR036950">
    <property type="entry name" value="PBP_transglycosylase"/>
</dbReference>
<evidence type="ECO:0000256" key="9">
    <source>
        <dbReference type="ARBA" id="ARBA00022670"/>
    </source>
</evidence>
<dbReference type="GO" id="GO:0008360">
    <property type="term" value="P:regulation of cell shape"/>
    <property type="evidence" value="ECO:0007669"/>
    <property type="project" value="UniProtKB-UniRule"/>
</dbReference>
<keyword evidence="16" id="KW-0046">Antibiotic resistance</keyword>
<feature type="transmembrane region" description="Helical" evidence="26">
    <location>
        <begin position="41"/>
        <end position="62"/>
    </location>
</feature>
<evidence type="ECO:0000256" key="16">
    <source>
        <dbReference type="ARBA" id="ARBA00023251"/>
    </source>
</evidence>
<keyword evidence="26" id="KW-1133">Transmembrane helix</keyword>
<dbReference type="Proteomes" id="UP000005953">
    <property type="component" value="Unassembled WGS sequence"/>
</dbReference>
<feature type="domain" description="Glycosyl transferase family 51" evidence="28">
    <location>
        <begin position="185"/>
        <end position="353"/>
    </location>
</feature>
<sequence>MANKTTSKKRSSTRKAATSTPKRTRKPNTKRGDTSNRRRKILRLTLQLSMICVTLLAFWMVYLNAQVREGFEGRRFSIPARVYSEAQELYAGAPIRQTDMIRLLDQLGYRRVSDPVQAGRYAVGTRTIEVYTRGFRFWDGVEPAQRLRMTFDDTAIRTLTNRQGQPVLLTRLDPLYLGQIYPGVTEDRVLYRLDEVPQRMVLGLLLVEDDRFFSHHGVSIRGILRALVVNLTNGSATQGGSTLTNQLVKNLYLSPEKTLTRKINEALMSLILEFHYSKNDILETYMNEVYVGQQGARSINGFGLGAQFFFGSTLEGLSLHQQAMLVGLIKGPSYYNPRRNPERALKRRNLVLSVWHEQGLITADEYQRAQSAPLDVSKTPGQARFPAFMASLRDQLSRDYRKDDLMAEGLSVFTTLDPVAQAVLETQLASGVEAAEAGYRIDTGALQGAAILTRPSTGDILAVVGDREPKQSGFNRAADARRQVGSLMKPAVYLAAIESGKSLASPVSDEPVQVQAGDGTIWSPNNYDKQSHGQPILVDALAKSYNQATARLGMEIGLAKVFDVIDRLGVDGDIPPVPSVMLGAHSMSPMQIAQMYQTIAGNGFYTPLNMIRAVSHPEQGVIQRFDLNVSQRFEPADIYLLQAALHETTLNGTAARISRSLPSDWWVAGKTGTTDDNRDAWFAGFTGDRQLVVWVGRDDNQPTPLTGSSGALPIWINVMDQLKPLQERRGRPVNVTTVLVNDAGAAVPDWCDGARGLPFKAGTEPARSLSCQSDVKQPDTEKETWWQKLFG</sequence>
<dbReference type="GO" id="GO:0006508">
    <property type="term" value="P:proteolysis"/>
    <property type="evidence" value="ECO:0007669"/>
    <property type="project" value="UniProtKB-KW"/>
</dbReference>
<dbReference type="GO" id="GO:0005886">
    <property type="term" value="C:plasma membrane"/>
    <property type="evidence" value="ECO:0007669"/>
    <property type="project" value="UniProtKB-SubCell"/>
</dbReference>
<keyword evidence="9" id="KW-0645">Protease</keyword>
<dbReference type="GO" id="GO:0009252">
    <property type="term" value="P:peptidoglycan biosynthetic process"/>
    <property type="evidence" value="ECO:0007669"/>
    <property type="project" value="UniProtKB-UniRule"/>
</dbReference>
<dbReference type="EMBL" id="AAOE01000009">
    <property type="protein sequence ID" value="EAR09560.1"/>
    <property type="molecule type" value="Genomic_DNA"/>
</dbReference>
<dbReference type="HOGENOM" id="CLU_006354_2_7_6"/>
<feature type="active site" description="Proton donor; for transglycosylase activity" evidence="24">
    <location>
        <position position="208"/>
    </location>
</feature>
<evidence type="ECO:0000256" key="15">
    <source>
        <dbReference type="ARBA" id="ARBA00023136"/>
    </source>
</evidence>
<evidence type="ECO:0000256" key="6">
    <source>
        <dbReference type="ARBA" id="ARBA00018637"/>
    </source>
</evidence>
<comment type="subcellular location">
    <subcellularLocation>
        <location evidence="2">Cell membrane</location>
    </subcellularLocation>
</comment>
<keyword evidence="15 26" id="KW-0472">Membrane</keyword>
<gene>
    <name evidence="30" type="ORF">MED297_12552</name>
</gene>
<dbReference type="GO" id="GO:0071555">
    <property type="term" value="P:cell wall organization"/>
    <property type="evidence" value="ECO:0007669"/>
    <property type="project" value="UniProtKB-UniRule"/>
</dbReference>
<comment type="similarity">
    <text evidence="5 23">In the N-terminal section; belongs to the glycosyltransferase 51 family.</text>
</comment>
<comment type="catalytic activity">
    <reaction evidence="20">
        <text>Preferential cleavage: (Ac)2-L-Lys-D-Ala-|-D-Ala. Also transpeptidation of peptidyl-alanyl moieties that are N-acyl substituents of D-alanine.</text>
        <dbReference type="EC" id="3.4.16.4"/>
    </reaction>
</comment>
<dbReference type="PANTHER" id="PTHR32282">
    <property type="entry name" value="BINDING PROTEIN TRANSPEPTIDASE, PUTATIVE-RELATED"/>
    <property type="match status" value="1"/>
</dbReference>
<evidence type="ECO:0000313" key="31">
    <source>
        <dbReference type="Proteomes" id="UP000005953"/>
    </source>
</evidence>
<evidence type="ECO:0000259" key="28">
    <source>
        <dbReference type="Pfam" id="PF00912"/>
    </source>
</evidence>
<dbReference type="InterPro" id="IPR028166">
    <property type="entry name" value="UB2H"/>
</dbReference>
<name>A4BE82_9GAMM</name>
<evidence type="ECO:0000256" key="1">
    <source>
        <dbReference type="ARBA" id="ARBA00002624"/>
    </source>
</evidence>
<dbReference type="PIRSF" id="PIRSF002799">
    <property type="entry name" value="PBP_1b"/>
    <property type="match status" value="1"/>
</dbReference>
<comment type="pathway">
    <text evidence="3 23">Cell wall biogenesis; peptidoglycan biosynthesis.</text>
</comment>
<keyword evidence="8" id="KW-0121">Carboxypeptidase</keyword>
<feature type="region of interest" description="Disordered" evidence="25">
    <location>
        <begin position="1"/>
        <end position="37"/>
    </location>
</feature>
<evidence type="ECO:0000256" key="17">
    <source>
        <dbReference type="ARBA" id="ARBA00023268"/>
    </source>
</evidence>
<dbReference type="Pfam" id="PF14814">
    <property type="entry name" value="UB2H"/>
    <property type="match status" value="1"/>
</dbReference>
<comment type="function">
    <text evidence="1 23">Cell wall formation. Synthesis of cross-linked peptidoglycan from the lipid intermediates. The enzyme has a penicillin-insensitive transglycosylase N-terminal domain (formation of linear glycan strands) and a penicillin-sensitive transpeptidase C-terminal domain (cross-linking of the peptide subunits).</text>
</comment>
<dbReference type="InterPro" id="IPR012338">
    <property type="entry name" value="Beta-lactam/transpept-like"/>
</dbReference>
<dbReference type="InterPro" id="IPR023346">
    <property type="entry name" value="Lysozyme-like_dom_sf"/>
</dbReference>
<evidence type="ECO:0000256" key="13">
    <source>
        <dbReference type="ARBA" id="ARBA00022960"/>
    </source>
</evidence>
<evidence type="ECO:0000256" key="23">
    <source>
        <dbReference type="PIRNR" id="PIRNR002799"/>
    </source>
</evidence>
<evidence type="ECO:0000256" key="2">
    <source>
        <dbReference type="ARBA" id="ARBA00004236"/>
    </source>
</evidence>
<keyword evidence="11 23" id="KW-0808">Transferase</keyword>
<dbReference type="InterPro" id="IPR001460">
    <property type="entry name" value="PCN-bd_Tpept"/>
</dbReference>
<evidence type="ECO:0000259" key="27">
    <source>
        <dbReference type="Pfam" id="PF00905"/>
    </source>
</evidence>
<evidence type="ECO:0000313" key="30">
    <source>
        <dbReference type="EMBL" id="EAR09560.1"/>
    </source>
</evidence>
<dbReference type="UniPathway" id="UPA00219"/>
<evidence type="ECO:0000256" key="26">
    <source>
        <dbReference type="SAM" id="Phobius"/>
    </source>
</evidence>
<comment type="catalytic activity">
    <reaction evidence="21">
        <text>[GlcNAc-(1-&gt;4)-Mur2Ac(oyl-L-Ala-gamma-D-Glu-L-Lys-D-Ala-D-Ala)](n)-di-trans,octa-cis-undecaprenyl diphosphate + beta-D-GlcNAc-(1-&gt;4)-Mur2Ac(oyl-L-Ala-gamma-D-Glu-L-Lys-D-Ala-D-Ala)-di-trans,octa-cis-undecaprenyl diphosphate = [GlcNAc-(1-&gt;4)-Mur2Ac(oyl-L-Ala-gamma-D-Glu-L-Lys-D-Ala-D-Ala)](n+1)-di-trans,octa-cis-undecaprenyl diphosphate + di-trans,octa-cis-undecaprenyl diphosphate + H(+)</text>
        <dbReference type="Rhea" id="RHEA:23708"/>
        <dbReference type="Rhea" id="RHEA-COMP:9602"/>
        <dbReference type="Rhea" id="RHEA-COMP:9603"/>
        <dbReference type="ChEBI" id="CHEBI:15378"/>
        <dbReference type="ChEBI" id="CHEBI:58405"/>
        <dbReference type="ChEBI" id="CHEBI:60033"/>
        <dbReference type="ChEBI" id="CHEBI:78435"/>
        <dbReference type="EC" id="2.4.99.28"/>
    </reaction>
</comment>
<feature type="domain" description="Penicillin-binding protein transpeptidase" evidence="27">
    <location>
        <begin position="448"/>
        <end position="704"/>
    </location>
</feature>
<dbReference type="Pfam" id="PF00905">
    <property type="entry name" value="Transpeptidase"/>
    <property type="match status" value="1"/>
</dbReference>
<evidence type="ECO:0000256" key="19">
    <source>
        <dbReference type="ARBA" id="ARBA00032454"/>
    </source>
</evidence>
<keyword evidence="14 23" id="KW-0573">Peptidoglycan synthesis</keyword>
<dbReference type="GO" id="GO:0009002">
    <property type="term" value="F:serine-type D-Ala-D-Ala carboxypeptidase activity"/>
    <property type="evidence" value="ECO:0007669"/>
    <property type="project" value="UniProtKB-EC"/>
</dbReference>
<comment type="similarity">
    <text evidence="4 23">In the C-terminal section; belongs to the transpeptidase family.</text>
</comment>
<evidence type="ECO:0000256" key="4">
    <source>
        <dbReference type="ARBA" id="ARBA00007090"/>
    </source>
</evidence>
<evidence type="ECO:0000256" key="8">
    <source>
        <dbReference type="ARBA" id="ARBA00022645"/>
    </source>
</evidence>
<accession>A4BE82</accession>
<dbReference type="GO" id="GO:0046677">
    <property type="term" value="P:response to antibiotic"/>
    <property type="evidence" value="ECO:0007669"/>
    <property type="project" value="UniProtKB-UniRule"/>
</dbReference>
<dbReference type="InterPro" id="IPR011813">
    <property type="entry name" value="PBP_1b"/>
</dbReference>
<evidence type="ECO:0000256" key="24">
    <source>
        <dbReference type="PIRSR" id="PIRSR002799-1"/>
    </source>
</evidence>
<dbReference type="Pfam" id="PF00912">
    <property type="entry name" value="Transgly"/>
    <property type="match status" value="1"/>
</dbReference>
<feature type="active site" description="Acyl-ester intermediate; for transpeptidase activity" evidence="24">
    <location>
        <position position="486"/>
    </location>
</feature>
<evidence type="ECO:0000256" key="7">
    <source>
        <dbReference type="ARBA" id="ARBA00022475"/>
    </source>
</evidence>
<evidence type="ECO:0000256" key="12">
    <source>
        <dbReference type="ARBA" id="ARBA00022801"/>
    </source>
</evidence>
<dbReference type="GO" id="GO:0008955">
    <property type="term" value="F:peptidoglycan glycosyltransferase activity"/>
    <property type="evidence" value="ECO:0007669"/>
    <property type="project" value="UniProtKB-UniRule"/>
</dbReference>
<feature type="domain" description="Bifunctional transglycosylase second" evidence="29">
    <location>
        <begin position="89"/>
        <end position="172"/>
    </location>
</feature>
<evidence type="ECO:0000256" key="21">
    <source>
        <dbReference type="ARBA" id="ARBA00049902"/>
    </source>
</evidence>
<evidence type="ECO:0000256" key="22">
    <source>
        <dbReference type="NCBIfam" id="TIGR02071"/>
    </source>
</evidence>
<dbReference type="GO" id="GO:0009274">
    <property type="term" value="C:peptidoglycan-based cell wall"/>
    <property type="evidence" value="ECO:0007669"/>
    <property type="project" value="UniProtKB-UniRule"/>
</dbReference>
<dbReference type="SUPFAM" id="SSF53955">
    <property type="entry name" value="Lysozyme-like"/>
    <property type="match status" value="1"/>
</dbReference>
<proteinExistence type="inferred from homology"/>
<keyword evidence="18 23" id="KW-0961">Cell wall biogenesis/degradation</keyword>
<dbReference type="SUPFAM" id="SSF56601">
    <property type="entry name" value="beta-lactamase/transpeptidase-like"/>
    <property type="match status" value="1"/>
</dbReference>
<evidence type="ECO:0000256" key="25">
    <source>
        <dbReference type="SAM" id="MobiDB-lite"/>
    </source>
</evidence>
<dbReference type="OrthoDB" id="9766909at2"/>
<evidence type="ECO:0000256" key="3">
    <source>
        <dbReference type="ARBA" id="ARBA00004752"/>
    </source>
</evidence>
<dbReference type="GO" id="GO:0008658">
    <property type="term" value="F:penicillin binding"/>
    <property type="evidence" value="ECO:0007669"/>
    <property type="project" value="UniProtKB-UniRule"/>
</dbReference>
<evidence type="ECO:0000256" key="5">
    <source>
        <dbReference type="ARBA" id="ARBA00007739"/>
    </source>
</evidence>
<keyword evidence="26" id="KW-0812">Transmembrane</keyword>
<keyword evidence="10 23" id="KW-0328">Glycosyltransferase</keyword>
<evidence type="ECO:0000256" key="10">
    <source>
        <dbReference type="ARBA" id="ARBA00022676"/>
    </source>
</evidence>
<keyword evidence="12" id="KW-0378">Hydrolase</keyword>
<dbReference type="Gene3D" id="3.30.2060.10">
    <property type="entry name" value="Penicillin-binding protein 1b domain"/>
    <property type="match status" value="1"/>
</dbReference>
<protein>
    <recommendedName>
        <fullName evidence="6 22">Penicillin-binding protein 1B</fullName>
        <shortName evidence="23">PBP-1b</shortName>
        <shortName evidence="23">PBP1b</shortName>
    </recommendedName>
    <alternativeName>
        <fullName evidence="19 23">Murein polymerase</fullName>
    </alternativeName>
</protein>